<dbReference type="InterPro" id="IPR013217">
    <property type="entry name" value="Methyltransf_12"/>
</dbReference>
<evidence type="ECO:0000313" key="3">
    <source>
        <dbReference type="Proteomes" id="UP001156140"/>
    </source>
</evidence>
<sequence length="267" mass="29592">MMKTQIDKKTIADFGEQWTRYQDNSGFYGSQDLLADYLEPLFSPNDIEGLCVADIGSGSGRIVGMLLDAGAKHVVAVEPSDAFFVLSANMAANSEQVTLLHVPGDELRVDEPLDLVISLGVLHHIADPNPTVRAARAALKPGGKMIAWLYGKEGNELYLAVVEPLRKITSVMPHSLLSGFCYVADLTVMVYAQLCRWLPLPMRNYVSEIYGKLAADKRRLVIYDQLNPAYAKYYTRAEALALLEENGFNNVRVHQRHGYSWTVIGDA</sequence>
<proteinExistence type="predicted"/>
<gene>
    <name evidence="2" type="ORF">ML536_16995</name>
</gene>
<dbReference type="Pfam" id="PF08242">
    <property type="entry name" value="Methyltransf_12"/>
    <property type="match status" value="1"/>
</dbReference>
<evidence type="ECO:0000259" key="1">
    <source>
        <dbReference type="Pfam" id="PF08242"/>
    </source>
</evidence>
<dbReference type="GO" id="GO:0032259">
    <property type="term" value="P:methylation"/>
    <property type="evidence" value="ECO:0007669"/>
    <property type="project" value="UniProtKB-KW"/>
</dbReference>
<accession>A0AA41UCR9</accession>
<dbReference type="CDD" id="cd02440">
    <property type="entry name" value="AdoMet_MTases"/>
    <property type="match status" value="1"/>
</dbReference>
<dbReference type="InterPro" id="IPR029063">
    <property type="entry name" value="SAM-dependent_MTases_sf"/>
</dbReference>
<dbReference type="Gene3D" id="3.40.50.150">
    <property type="entry name" value="Vaccinia Virus protein VP39"/>
    <property type="match status" value="1"/>
</dbReference>
<comment type="caution">
    <text evidence="2">The sequence shown here is derived from an EMBL/GenBank/DDBJ whole genome shotgun (WGS) entry which is preliminary data.</text>
</comment>
<evidence type="ECO:0000313" key="2">
    <source>
        <dbReference type="EMBL" id="MCI0128532.1"/>
    </source>
</evidence>
<name>A0AA41UCR9_9HYPH</name>
<reference evidence="2" key="1">
    <citation type="submission" date="2022-03" db="EMBL/GenBank/DDBJ databases">
        <title>The complete genome sequence of a Methyloterrigena soli.</title>
        <authorList>
            <person name="Zi Z."/>
        </authorList>
    </citation>
    <scope>NUCLEOTIDE SEQUENCE</scope>
    <source>
        <strain evidence="2">M48</strain>
    </source>
</reference>
<dbReference type="SUPFAM" id="SSF53335">
    <property type="entry name" value="S-adenosyl-L-methionine-dependent methyltransferases"/>
    <property type="match status" value="1"/>
</dbReference>
<dbReference type="RefSeq" id="WP_281736662.1">
    <property type="nucleotide sequence ID" value="NZ_JAKETQ010000002.1"/>
</dbReference>
<dbReference type="Proteomes" id="UP001156140">
    <property type="component" value="Unassembled WGS sequence"/>
</dbReference>
<keyword evidence="2" id="KW-0808">Transferase</keyword>
<keyword evidence="3" id="KW-1185">Reference proteome</keyword>
<feature type="domain" description="Methyltransferase type 12" evidence="1">
    <location>
        <begin position="54"/>
        <end position="144"/>
    </location>
</feature>
<dbReference type="GO" id="GO:0008168">
    <property type="term" value="F:methyltransferase activity"/>
    <property type="evidence" value="ECO:0007669"/>
    <property type="project" value="UniProtKB-KW"/>
</dbReference>
<dbReference type="AlphaFoldDB" id="A0AA41UCR9"/>
<organism evidence="2 3">
    <name type="scientific">Paradevosia shaoguanensis</name>
    <dbReference type="NCBI Taxonomy" id="1335043"/>
    <lineage>
        <taxon>Bacteria</taxon>
        <taxon>Pseudomonadati</taxon>
        <taxon>Pseudomonadota</taxon>
        <taxon>Alphaproteobacteria</taxon>
        <taxon>Hyphomicrobiales</taxon>
        <taxon>Devosiaceae</taxon>
        <taxon>Paradevosia</taxon>
    </lineage>
</organism>
<protein>
    <submittedName>
        <fullName evidence="2">Class I SAM-dependent methyltransferase</fullName>
    </submittedName>
</protein>
<dbReference type="EMBL" id="JALAZD010000002">
    <property type="protein sequence ID" value="MCI0128532.1"/>
    <property type="molecule type" value="Genomic_DNA"/>
</dbReference>
<keyword evidence="2" id="KW-0489">Methyltransferase</keyword>